<accession>A0A1W1WS52</accession>
<gene>
    <name evidence="3" type="ORF">SAMN05660197_0829</name>
</gene>
<evidence type="ECO:0000313" key="3">
    <source>
        <dbReference type="EMBL" id="SMC09035.1"/>
    </source>
</evidence>
<evidence type="ECO:0000256" key="1">
    <source>
        <dbReference type="SAM" id="MobiDB-lite"/>
    </source>
</evidence>
<dbReference type="Pfam" id="PF26303">
    <property type="entry name" value="UPF0323"/>
    <property type="match status" value="1"/>
</dbReference>
<feature type="region of interest" description="Disordered" evidence="1">
    <location>
        <begin position="157"/>
        <end position="190"/>
    </location>
</feature>
<feature type="domain" description="UPF0323" evidence="2">
    <location>
        <begin position="48"/>
        <end position="170"/>
    </location>
</feature>
<dbReference type="InterPro" id="IPR059092">
    <property type="entry name" value="UPF0323_dom"/>
</dbReference>
<dbReference type="NCBIfam" id="NF003146">
    <property type="entry name" value="PRK04081.1"/>
    <property type="match status" value="1"/>
</dbReference>
<keyword evidence="4" id="KW-1185">Reference proteome</keyword>
<organism evidence="3 4">
    <name type="scientific">Nitratiruptor tergarcus DSM 16512</name>
    <dbReference type="NCBI Taxonomy" id="1069081"/>
    <lineage>
        <taxon>Bacteria</taxon>
        <taxon>Pseudomonadati</taxon>
        <taxon>Campylobacterota</taxon>
        <taxon>Epsilonproteobacteria</taxon>
        <taxon>Nautiliales</taxon>
        <taxon>Nitratiruptoraceae</taxon>
        <taxon>Nitratiruptor</taxon>
    </lineage>
</organism>
<reference evidence="4" key="1">
    <citation type="submission" date="2017-04" db="EMBL/GenBank/DDBJ databases">
        <authorList>
            <person name="Varghese N."/>
            <person name="Submissions S."/>
        </authorList>
    </citation>
    <scope>NUCLEOTIDE SEQUENCE [LARGE SCALE GENOMIC DNA]</scope>
    <source>
        <strain evidence="4">DSM 16512</strain>
    </source>
</reference>
<dbReference type="EMBL" id="FWWZ01000001">
    <property type="protein sequence ID" value="SMC09035.1"/>
    <property type="molecule type" value="Genomic_DNA"/>
</dbReference>
<dbReference type="STRING" id="1069081.SAMN05660197_0829"/>
<dbReference type="AlphaFoldDB" id="A0A1W1WS52"/>
<evidence type="ECO:0000259" key="2">
    <source>
        <dbReference type="Pfam" id="PF26303"/>
    </source>
</evidence>
<evidence type="ECO:0000313" key="4">
    <source>
        <dbReference type="Proteomes" id="UP000192602"/>
    </source>
</evidence>
<sequence length="200" mass="21921">MKLLKQVSSYAMVGGLGALLVLGLTGCEEKQQHKETNAFSEAAKKQGAFVVIEETAPGEYKIAEEYPSSTTRVILRELNGKERILSEEELDKLVAQEAKKIEANQSPLVNPELHSGMSLGEVILASAAGAIIGSWLGNKLFNNPTYQQRREQTFKNPSAYQRSVKSFQKAQTPKKSSNVKSGFFKKSTPSTKRSFFGFGG</sequence>
<protein>
    <recommendedName>
        <fullName evidence="2">UPF0323 domain-containing protein</fullName>
    </recommendedName>
</protein>
<dbReference type="OrthoDB" id="5339730at2"/>
<proteinExistence type="predicted"/>
<dbReference type="Proteomes" id="UP000192602">
    <property type="component" value="Unassembled WGS sequence"/>
</dbReference>
<name>A0A1W1WS52_9BACT</name>
<dbReference type="RefSeq" id="WP_084275288.1">
    <property type="nucleotide sequence ID" value="NZ_AP026671.1"/>
</dbReference>
<dbReference type="PROSITE" id="PS51257">
    <property type="entry name" value="PROKAR_LIPOPROTEIN"/>
    <property type="match status" value="1"/>
</dbReference>
<feature type="compositionally biased region" description="Polar residues" evidence="1">
    <location>
        <begin position="157"/>
        <end position="180"/>
    </location>
</feature>